<gene>
    <name evidence="1" type="ORF">CYMTET_3094</name>
</gene>
<protein>
    <submittedName>
        <fullName evidence="1">Uncharacterized protein</fullName>
    </submittedName>
</protein>
<name>A0AAE0H3Z9_9CHLO</name>
<keyword evidence="2" id="KW-1185">Reference proteome</keyword>
<dbReference type="EMBL" id="LGRX02000123">
    <property type="protein sequence ID" value="KAK3289482.1"/>
    <property type="molecule type" value="Genomic_DNA"/>
</dbReference>
<evidence type="ECO:0000313" key="2">
    <source>
        <dbReference type="Proteomes" id="UP001190700"/>
    </source>
</evidence>
<comment type="caution">
    <text evidence="1">The sequence shown here is derived from an EMBL/GenBank/DDBJ whole genome shotgun (WGS) entry which is preliminary data.</text>
</comment>
<dbReference type="Proteomes" id="UP001190700">
    <property type="component" value="Unassembled WGS sequence"/>
</dbReference>
<organism evidence="1 2">
    <name type="scientific">Cymbomonas tetramitiformis</name>
    <dbReference type="NCBI Taxonomy" id="36881"/>
    <lineage>
        <taxon>Eukaryota</taxon>
        <taxon>Viridiplantae</taxon>
        <taxon>Chlorophyta</taxon>
        <taxon>Pyramimonadophyceae</taxon>
        <taxon>Pyramimonadales</taxon>
        <taxon>Pyramimonadaceae</taxon>
        <taxon>Cymbomonas</taxon>
    </lineage>
</organism>
<dbReference type="AlphaFoldDB" id="A0AAE0H3Z9"/>
<sequence length="307" mass="34568">MDAHVKRDMDDVFTDTEVTVTLLAAAISACNPIVAHVLHMHERARVRTAVEATEAATANYSDSCSDHLAVCACSCCAYEQELRLLTDISTLNTAPPEANAQVTTPPTPYPPFATVSEARIQNPEQQPNTGAKTSQVTSSVFGIFTGVELSHINLRMVDSTADMHTLGFTLLEHADHEIVENDYAVGVVAFHINSKYVVREYYDLRRFYSTTPRKRNLLEHVEFSVMNAPFRPLRVANVLCKSITTPMHVPEPARRNFSRHKHLRLAREEMRVLQKRPPPNMLLRLAEIRHARMRNYVETHAVRRGAS</sequence>
<accession>A0AAE0H3Z9</accession>
<dbReference type="PROSITE" id="PS51257">
    <property type="entry name" value="PROKAR_LIPOPROTEIN"/>
    <property type="match status" value="1"/>
</dbReference>
<evidence type="ECO:0000313" key="1">
    <source>
        <dbReference type="EMBL" id="KAK3289482.1"/>
    </source>
</evidence>
<proteinExistence type="predicted"/>
<reference evidence="1 2" key="1">
    <citation type="journal article" date="2015" name="Genome Biol. Evol.">
        <title>Comparative Genomics of a Bacterivorous Green Alga Reveals Evolutionary Causalities and Consequences of Phago-Mixotrophic Mode of Nutrition.</title>
        <authorList>
            <person name="Burns J.A."/>
            <person name="Paasch A."/>
            <person name="Narechania A."/>
            <person name="Kim E."/>
        </authorList>
    </citation>
    <scope>NUCLEOTIDE SEQUENCE [LARGE SCALE GENOMIC DNA]</scope>
    <source>
        <strain evidence="1 2">PLY_AMNH</strain>
    </source>
</reference>